<keyword evidence="1" id="KW-1185">Reference proteome</keyword>
<dbReference type="WBParaSite" id="maker-uti_cns_0045504-snap-gene-0.3-mRNA-1">
    <property type="protein sequence ID" value="maker-uti_cns_0045504-snap-gene-0.3-mRNA-1"/>
    <property type="gene ID" value="maker-uti_cns_0045504-snap-gene-0.3"/>
</dbReference>
<evidence type="ECO:0000313" key="1">
    <source>
        <dbReference type="Proteomes" id="UP000095280"/>
    </source>
</evidence>
<proteinExistence type="predicted"/>
<accession>A0A1I8J268</accession>
<name>A0A1I8J268_9PLAT</name>
<sequence length="448" mass="50699">MSQLALARFENQRLRIENSGTTVDLPNDNVARLMYYLHCISCLLDDCVPANLTNYRLYRSLTQRERLMVIGLALELTPDKVPLFIPVSRLPEDKSNMFLKFSSLSETLTALGIQSGGAAMMALQRQVGSSQKLIEVMAYTQGWLNRNYLNPLMEIRSEMQREQATARSKFNFVSTNKFKRVEKPSQLALARFENQRLRIEHSGTTAAVPNDNVARLMYYLHCISCLLDDCVLANFTNYRLYRSLDSSERLLMIRLAVELTPDEVCPSQLAKQAAMSQLALAQFENQRLRIENSGTTVDVPNDNVARLMYYLHCISCLLGDCVPANFTNYRLYRSLTQRERLLVIGLAVELTPDKVPVFIPVSSLPDGKSNVFLKFSSLTETVTALGIRAGGAEMMALQRQAGRGQQLIEVMAYTQGWLNRNYLSPLMAIRSEMQREQSRRQSSGCSLL</sequence>
<protein>
    <submittedName>
        <fullName evidence="2">Virion structural protein</fullName>
    </submittedName>
</protein>
<evidence type="ECO:0000313" key="2">
    <source>
        <dbReference type="WBParaSite" id="maker-uti_cns_0045504-snap-gene-0.3-mRNA-1"/>
    </source>
</evidence>
<dbReference type="Proteomes" id="UP000095280">
    <property type="component" value="Unplaced"/>
</dbReference>
<reference evidence="2" key="1">
    <citation type="submission" date="2016-11" db="UniProtKB">
        <authorList>
            <consortium name="WormBaseParasite"/>
        </authorList>
    </citation>
    <scope>IDENTIFICATION</scope>
</reference>
<dbReference type="AlphaFoldDB" id="A0A1I8J268"/>
<organism evidence="1 2">
    <name type="scientific">Macrostomum lignano</name>
    <dbReference type="NCBI Taxonomy" id="282301"/>
    <lineage>
        <taxon>Eukaryota</taxon>
        <taxon>Metazoa</taxon>
        <taxon>Spiralia</taxon>
        <taxon>Lophotrochozoa</taxon>
        <taxon>Platyhelminthes</taxon>
        <taxon>Rhabditophora</taxon>
        <taxon>Macrostomorpha</taxon>
        <taxon>Macrostomida</taxon>
        <taxon>Macrostomidae</taxon>
        <taxon>Macrostomum</taxon>
    </lineage>
</organism>